<comment type="similarity">
    <text evidence="3 8">Belongs to the GcvP family.</text>
</comment>
<proteinExistence type="inferred from homology"/>
<feature type="compositionally biased region" description="Polar residues" evidence="10">
    <location>
        <begin position="1"/>
        <end position="10"/>
    </location>
</feature>
<evidence type="ECO:0000256" key="10">
    <source>
        <dbReference type="SAM" id="MobiDB-lite"/>
    </source>
</evidence>
<dbReference type="Pfam" id="PF02347">
    <property type="entry name" value="GDC-P"/>
    <property type="match status" value="2"/>
</dbReference>
<dbReference type="AlphaFoldDB" id="A0A3A5MBG5"/>
<feature type="domain" description="Glycine cleavage system P-protein N-terminal" evidence="11">
    <location>
        <begin position="456"/>
        <end position="731"/>
    </location>
</feature>
<evidence type="ECO:0000256" key="5">
    <source>
        <dbReference type="ARBA" id="ARBA00022898"/>
    </source>
</evidence>
<dbReference type="InterPro" id="IPR015422">
    <property type="entry name" value="PyrdxlP-dep_Trfase_small"/>
</dbReference>
<evidence type="ECO:0000256" key="9">
    <source>
        <dbReference type="PIRSR" id="PIRSR603437-50"/>
    </source>
</evidence>
<dbReference type="InterPro" id="IPR015421">
    <property type="entry name" value="PyrdxlP-dep_Trfase_major"/>
</dbReference>
<evidence type="ECO:0000256" key="6">
    <source>
        <dbReference type="ARBA" id="ARBA00023002"/>
    </source>
</evidence>
<dbReference type="GO" id="GO:0030170">
    <property type="term" value="F:pyridoxal phosphate binding"/>
    <property type="evidence" value="ECO:0007669"/>
    <property type="project" value="TreeGrafter"/>
</dbReference>
<dbReference type="InterPro" id="IPR049315">
    <property type="entry name" value="GDC-P_N"/>
</dbReference>
<evidence type="ECO:0000256" key="2">
    <source>
        <dbReference type="ARBA" id="ARBA00003788"/>
    </source>
</evidence>
<feature type="modified residue" description="N6-(pyridoxal phosphate)lysine" evidence="8 9">
    <location>
        <position position="703"/>
    </location>
</feature>
<dbReference type="RefSeq" id="WP_120149855.1">
    <property type="nucleotide sequence ID" value="NZ_QZVT01000008.1"/>
</dbReference>
<comment type="function">
    <text evidence="2 8">The glycine cleavage system catalyzes the degradation of glycine. The P protein binds the alpha-amino group of glycine through its pyridoxal phosphate cofactor; CO(2) is released and the remaining methylamine moiety is then transferred to the lipoamide cofactor of the H protein.</text>
</comment>
<dbReference type="FunFam" id="3.40.640.10:FF:000005">
    <property type="entry name" value="Glycine dehydrogenase (decarboxylating), mitochondrial"/>
    <property type="match status" value="1"/>
</dbReference>
<dbReference type="InterPro" id="IPR003437">
    <property type="entry name" value="GcvP"/>
</dbReference>
<evidence type="ECO:0000313" key="13">
    <source>
        <dbReference type="EMBL" id="RJT77840.1"/>
    </source>
</evidence>
<reference evidence="13 14" key="1">
    <citation type="submission" date="2018-09" db="EMBL/GenBank/DDBJ databases">
        <title>Novel species of Arthrobacter.</title>
        <authorList>
            <person name="Liu Q."/>
            <person name="Xin Y.-H."/>
        </authorList>
    </citation>
    <scope>NUCLEOTIDE SEQUENCE [LARGE SCALE GENOMIC DNA]</scope>
    <source>
        <strain evidence="13 14">Hz2</strain>
    </source>
</reference>
<dbReference type="GO" id="GO:0005960">
    <property type="term" value="C:glycine cleavage complex"/>
    <property type="evidence" value="ECO:0007669"/>
    <property type="project" value="TreeGrafter"/>
</dbReference>
<evidence type="ECO:0000256" key="4">
    <source>
        <dbReference type="ARBA" id="ARBA00011690"/>
    </source>
</evidence>
<dbReference type="FunFam" id="3.40.640.10:FF:000007">
    <property type="entry name" value="glycine dehydrogenase (Decarboxylating), mitochondrial"/>
    <property type="match status" value="1"/>
</dbReference>
<accession>A0A3A5MBG5</accession>
<dbReference type="InterPro" id="IPR020581">
    <property type="entry name" value="GDC_P"/>
</dbReference>
<dbReference type="EMBL" id="QZVT01000008">
    <property type="protein sequence ID" value="RJT77840.1"/>
    <property type="molecule type" value="Genomic_DNA"/>
</dbReference>
<evidence type="ECO:0000256" key="3">
    <source>
        <dbReference type="ARBA" id="ARBA00010756"/>
    </source>
</evidence>
<comment type="caution">
    <text evidence="13">The sequence shown here is derived from an EMBL/GenBank/DDBJ whole genome shotgun (WGS) entry which is preliminary data.</text>
</comment>
<dbReference type="Gene3D" id="3.90.1150.10">
    <property type="entry name" value="Aspartate Aminotransferase, domain 1"/>
    <property type="match status" value="2"/>
</dbReference>
<protein>
    <recommendedName>
        <fullName evidence="8">Glycine dehydrogenase (decarboxylating)</fullName>
        <ecNumber evidence="8">1.4.4.2</ecNumber>
    </recommendedName>
    <alternativeName>
        <fullName evidence="8">Glycine cleavage system P-protein</fullName>
    </alternativeName>
    <alternativeName>
        <fullName evidence="8">Glycine decarboxylase</fullName>
    </alternativeName>
    <alternativeName>
        <fullName evidence="8">Glycine dehydrogenase (aminomethyl-transferring)</fullName>
    </alternativeName>
</protein>
<comment type="catalytic activity">
    <reaction evidence="7 8">
        <text>N(6)-[(R)-lipoyl]-L-lysyl-[glycine-cleavage complex H protein] + glycine + H(+) = N(6)-[(R)-S(8)-aminomethyldihydrolipoyl]-L-lysyl-[glycine-cleavage complex H protein] + CO2</text>
        <dbReference type="Rhea" id="RHEA:24304"/>
        <dbReference type="Rhea" id="RHEA-COMP:10494"/>
        <dbReference type="Rhea" id="RHEA-COMP:10495"/>
        <dbReference type="ChEBI" id="CHEBI:15378"/>
        <dbReference type="ChEBI" id="CHEBI:16526"/>
        <dbReference type="ChEBI" id="CHEBI:57305"/>
        <dbReference type="ChEBI" id="CHEBI:83099"/>
        <dbReference type="ChEBI" id="CHEBI:83143"/>
        <dbReference type="EC" id="1.4.4.2"/>
    </reaction>
</comment>
<keyword evidence="5 8" id="KW-0663">Pyridoxal phosphate</keyword>
<dbReference type="SUPFAM" id="SSF53383">
    <property type="entry name" value="PLP-dependent transferases"/>
    <property type="match status" value="2"/>
</dbReference>
<dbReference type="HAMAP" id="MF_00711">
    <property type="entry name" value="GcvP"/>
    <property type="match status" value="1"/>
</dbReference>
<dbReference type="OrthoDB" id="9801272at2"/>
<keyword evidence="6 8" id="KW-0560">Oxidoreductase</keyword>
<dbReference type="Pfam" id="PF21478">
    <property type="entry name" value="GcvP2_C"/>
    <property type="match status" value="1"/>
</dbReference>
<dbReference type="GO" id="GO:0005829">
    <property type="term" value="C:cytosol"/>
    <property type="evidence" value="ECO:0007669"/>
    <property type="project" value="TreeGrafter"/>
</dbReference>
<dbReference type="CDD" id="cd00613">
    <property type="entry name" value="GDC-P"/>
    <property type="match status" value="1"/>
</dbReference>
<dbReference type="InterPro" id="IPR015424">
    <property type="entry name" value="PyrdxlP-dep_Trfase"/>
</dbReference>
<dbReference type="EC" id="1.4.4.2" evidence="8"/>
<keyword evidence="14" id="KW-1185">Reference proteome</keyword>
<comment type="subunit">
    <text evidence="4 8">The glycine cleavage system is composed of four proteins: P, T, L and H.</text>
</comment>
<dbReference type="InterPro" id="IPR049316">
    <property type="entry name" value="GDC-P_C"/>
</dbReference>
<dbReference type="PANTHER" id="PTHR11773">
    <property type="entry name" value="GLYCINE DEHYDROGENASE, DECARBOXYLATING"/>
    <property type="match status" value="1"/>
</dbReference>
<dbReference type="GO" id="GO:0016594">
    <property type="term" value="F:glycine binding"/>
    <property type="evidence" value="ECO:0007669"/>
    <property type="project" value="TreeGrafter"/>
</dbReference>
<evidence type="ECO:0000256" key="1">
    <source>
        <dbReference type="ARBA" id="ARBA00001933"/>
    </source>
</evidence>
<dbReference type="NCBIfam" id="TIGR00461">
    <property type="entry name" value="gcvP"/>
    <property type="match status" value="1"/>
</dbReference>
<evidence type="ECO:0000259" key="11">
    <source>
        <dbReference type="Pfam" id="PF02347"/>
    </source>
</evidence>
<dbReference type="PANTHER" id="PTHR11773:SF1">
    <property type="entry name" value="GLYCINE DEHYDROGENASE (DECARBOXYLATING), MITOCHONDRIAL"/>
    <property type="match status" value="1"/>
</dbReference>
<feature type="domain" description="Glycine cleavage system P-protein N-terminal" evidence="11">
    <location>
        <begin position="21"/>
        <end position="444"/>
    </location>
</feature>
<organism evidence="13 14">
    <name type="scientific">Arthrobacter cheniae</name>
    <dbReference type="NCBI Taxonomy" id="1258888"/>
    <lineage>
        <taxon>Bacteria</taxon>
        <taxon>Bacillati</taxon>
        <taxon>Actinomycetota</taxon>
        <taxon>Actinomycetes</taxon>
        <taxon>Micrococcales</taxon>
        <taxon>Micrococcaceae</taxon>
        <taxon>Arthrobacter</taxon>
    </lineage>
</organism>
<comment type="cofactor">
    <cofactor evidence="1 8 9">
        <name>pyridoxal 5'-phosphate</name>
        <dbReference type="ChEBI" id="CHEBI:597326"/>
    </cofactor>
</comment>
<evidence type="ECO:0000256" key="7">
    <source>
        <dbReference type="ARBA" id="ARBA00049026"/>
    </source>
</evidence>
<gene>
    <name evidence="8 13" type="primary">gcvP</name>
    <name evidence="13" type="ORF">D6T63_14955</name>
</gene>
<dbReference type="Proteomes" id="UP000272560">
    <property type="component" value="Unassembled WGS sequence"/>
</dbReference>
<dbReference type="GO" id="GO:0019464">
    <property type="term" value="P:glycine decarboxylation via glycine cleavage system"/>
    <property type="evidence" value="ECO:0007669"/>
    <property type="project" value="UniProtKB-UniRule"/>
</dbReference>
<evidence type="ECO:0000259" key="12">
    <source>
        <dbReference type="Pfam" id="PF21478"/>
    </source>
</evidence>
<dbReference type="Gene3D" id="3.40.640.10">
    <property type="entry name" value="Type I PLP-dependent aspartate aminotransferase-like (Major domain)"/>
    <property type="match status" value="2"/>
</dbReference>
<evidence type="ECO:0000313" key="14">
    <source>
        <dbReference type="Proteomes" id="UP000272560"/>
    </source>
</evidence>
<feature type="region of interest" description="Disordered" evidence="10">
    <location>
        <begin position="1"/>
        <end position="27"/>
    </location>
</feature>
<dbReference type="GO" id="GO:0004375">
    <property type="term" value="F:glycine dehydrogenase (decarboxylating) activity"/>
    <property type="evidence" value="ECO:0007669"/>
    <property type="project" value="UniProtKB-EC"/>
</dbReference>
<dbReference type="NCBIfam" id="NF003346">
    <property type="entry name" value="PRK04366.1"/>
    <property type="match status" value="1"/>
</dbReference>
<name>A0A3A5MBG5_9MICC</name>
<evidence type="ECO:0000256" key="8">
    <source>
        <dbReference type="HAMAP-Rule" id="MF_00711"/>
    </source>
</evidence>
<feature type="domain" description="Glycine dehydrogenase C-terminal" evidence="12">
    <location>
        <begin position="780"/>
        <end position="901"/>
    </location>
</feature>
<sequence>MTASPDTASGTVPAPASTFADRHIGPRSSDAGHMLEVLGYPSLDKLVDMAIPAGIRLDRALNLPGALSETEVLAQLRRIADRNRTAVQMIGQGYFDTVTPPVIRRNVLESPAWYTAYTPYQPEISQGRLEALLNFQTMVQDLTALDIANASLLDEASAVAEAVLLMRRSGKNKGRTVIDADALPQTVAVVRGRAEALGFDVEVADLSAGLPDGDINGVVLQQPGASGALRDHASVISAAKERGALVTVAADLLALTLITAPGEQGADIAVGSAQRFGVPLFFGGPHAAYMAVRKGLERMLPGRLVGVSKDADGAPAYRLALQTREQHIRREKATSNICTAQALLAIVASMYAVYHGPEGLKAIARTTHQRAVELAAALKGSEATVVHGAFFDTLLVCVPGRAVDYADAAEAAGYNLRRIDADHLGISCDETTTPDHVAAVAAVFGGTVDGAASLGGHIPEQLRRTSGFMTHPVFSLHRSETAMLRYLRRLSDKDLALDRTMIPLGSCTMKLNATVEMESISWPEFASIHPYAPDSQTEGWRELITDLEERLAEITGYDRVSLQPNAGSQGELAGLLAIRGYHRSRGDENRTVCLIPSSAHGTNAASAVLAGMKVVVVGTAANGNIDHDDLLAKIEQHAGNLSAIMITYPSTHGVFEEDVRWVCEKVHEAGGQVYIDGANLNALVGLAQPGEFGGDVSHLNLHKTFCIPHGGGGPGVGPVAVAAHLAPFLPGDANRDVATDGGPEAEGGTPVSGSMYGSAGVLPISWAYIALMGSEGLTSATAHALLAANYVAARLTEHFPVLYTGVQGLVAHECILDLRPLTAATGVTAEDVAKRLIDYGFHAPTLSFPVAGTLMVEPTESEDLAELDRFVTAMIAIKGEIDRVAAGDFTIEESPLRQAPHTAQLLVGDEWTQAYPRELAAYPLRSLRHDKYFPPVRRIDGAHGDRNLVCSCPPIEAFED</sequence>